<accession>A0A9J6AHX3</accession>
<gene>
    <name evidence="1" type="ORF">H5410_009259</name>
</gene>
<dbReference type="AlphaFoldDB" id="A0A9J6AHX3"/>
<organism evidence="1 2">
    <name type="scientific">Solanum commersonii</name>
    <name type="common">Commerson's wild potato</name>
    <name type="synonym">Commerson's nightshade</name>
    <dbReference type="NCBI Taxonomy" id="4109"/>
    <lineage>
        <taxon>Eukaryota</taxon>
        <taxon>Viridiplantae</taxon>
        <taxon>Streptophyta</taxon>
        <taxon>Embryophyta</taxon>
        <taxon>Tracheophyta</taxon>
        <taxon>Spermatophyta</taxon>
        <taxon>Magnoliopsida</taxon>
        <taxon>eudicotyledons</taxon>
        <taxon>Gunneridae</taxon>
        <taxon>Pentapetalae</taxon>
        <taxon>asterids</taxon>
        <taxon>lamiids</taxon>
        <taxon>Solanales</taxon>
        <taxon>Solanaceae</taxon>
        <taxon>Solanoideae</taxon>
        <taxon>Solaneae</taxon>
        <taxon>Solanum</taxon>
    </lineage>
</organism>
<name>A0A9J6AHX3_SOLCO</name>
<dbReference type="EMBL" id="JACXVP010000002">
    <property type="protein sequence ID" value="KAG5624041.1"/>
    <property type="molecule type" value="Genomic_DNA"/>
</dbReference>
<protein>
    <submittedName>
        <fullName evidence="1">Uncharacterized protein</fullName>
    </submittedName>
</protein>
<proteinExistence type="predicted"/>
<reference evidence="1 2" key="1">
    <citation type="submission" date="2020-09" db="EMBL/GenBank/DDBJ databases">
        <title>De no assembly of potato wild relative species, Solanum commersonii.</title>
        <authorList>
            <person name="Cho K."/>
        </authorList>
    </citation>
    <scope>NUCLEOTIDE SEQUENCE [LARGE SCALE GENOMIC DNA]</scope>
    <source>
        <strain evidence="1">LZ3.2</strain>
        <tissue evidence="1">Leaf</tissue>
    </source>
</reference>
<comment type="caution">
    <text evidence="1">The sequence shown here is derived from an EMBL/GenBank/DDBJ whole genome shotgun (WGS) entry which is preliminary data.</text>
</comment>
<evidence type="ECO:0000313" key="2">
    <source>
        <dbReference type="Proteomes" id="UP000824120"/>
    </source>
</evidence>
<sequence>MVTVSSVKLKLVDIWNSKLQALEECTSTHTIGSQKKERSDIGCFVFCFITLWLSGGVYPCVDTWAHVEINHAADECIRLEELLGRSFLKLVTNYYTTMRTKFKTEVGSATFILNLQDHLPGLRQKQTSSESPHLYGSTRHQRLKACLLTWKIYF</sequence>
<dbReference type="Proteomes" id="UP000824120">
    <property type="component" value="Chromosome 2"/>
</dbReference>
<dbReference type="OrthoDB" id="10287022at2759"/>
<keyword evidence="2" id="KW-1185">Reference proteome</keyword>
<evidence type="ECO:0000313" key="1">
    <source>
        <dbReference type="EMBL" id="KAG5624041.1"/>
    </source>
</evidence>